<keyword evidence="5 7" id="KW-0472">Membrane</keyword>
<sequence length="573" mass="62836">MERLKSFHRRRLILQPSSGSFTAEGQISRWSNSDLDPVPRNQKKWEWYHVGGFWIAEGFSASQIQTASASVALGLNPGIALIAYLIGNILVMMACCGTGYIGSKYSINFPVISRAYDSPQNSLAITYSRLRSFGLRGSCLPIIIRAIVAPIWYGIQAYLGSLAVQAMIEAIWPSFANWHTDALPTSADITAAELLSFTIFWLASLPFLFLSMPALRWIFLVKVIIMPIFGICLFTWAVTASHGFGPLLRIPNKIEDGMSLGYAFCYAITTAISASSTFAINIPDLTRYARNPRTATIAQAICLPVCMTLIYFLGVVMAASSQVIYGQIQWNPLTIVLMWNNRAAKFFVGFLFAFAMIGTNVAGNSVPFANDTMALFPKYMNLRRGQFLCAILGFAICPWKIEASAQSFLAFLNGYSAPFLGPVAGVLLSDFFLVRRSGELNVYQLYKPSGLYWYTAGINVRAVAAFTVGMVPQIPGLAYQINPMIKGVSRNYVDFTSLGWLEGLLFSGFAYHILCLSFPFPTRTDEEDKAAWAIVGHDGTRPSTSSTPPQDGVEKAVPLQDAISAPESSSGNS</sequence>
<dbReference type="OrthoDB" id="2018619at2759"/>
<dbReference type="GeneID" id="59294564"/>
<proteinExistence type="inferred from homology"/>
<reference evidence="8 9" key="1">
    <citation type="journal article" date="2020" name="Genomics">
        <title>Complete, high-quality genomes from long-read metagenomic sequencing of two wolf lichen thalli reveals enigmatic genome architecture.</title>
        <authorList>
            <person name="McKenzie S.K."/>
            <person name="Walston R.F."/>
            <person name="Allen J.L."/>
        </authorList>
    </citation>
    <scope>NUCLEOTIDE SEQUENCE [LARGE SCALE GENOMIC DNA]</scope>
    <source>
        <strain evidence="8">WasteWater2</strain>
    </source>
</reference>
<evidence type="ECO:0000256" key="3">
    <source>
        <dbReference type="ARBA" id="ARBA00022692"/>
    </source>
</evidence>
<feature type="transmembrane region" description="Helical" evidence="7">
    <location>
        <begin position="301"/>
        <end position="326"/>
    </location>
</feature>
<comment type="caution">
    <text evidence="8">The sequence shown here is derived from an EMBL/GenBank/DDBJ whole genome shotgun (WGS) entry which is preliminary data.</text>
</comment>
<feature type="transmembrane region" description="Helical" evidence="7">
    <location>
        <begin position="346"/>
        <end position="366"/>
    </location>
</feature>
<dbReference type="Gene3D" id="1.10.4160.10">
    <property type="entry name" value="Hydantoin permease"/>
    <property type="match status" value="1"/>
</dbReference>
<keyword evidence="9" id="KW-1185">Reference proteome</keyword>
<keyword evidence="3 7" id="KW-0812">Transmembrane</keyword>
<evidence type="ECO:0000256" key="4">
    <source>
        <dbReference type="ARBA" id="ARBA00022989"/>
    </source>
</evidence>
<feature type="transmembrane region" description="Helical" evidence="7">
    <location>
        <begin position="259"/>
        <end position="280"/>
    </location>
</feature>
<gene>
    <name evidence="8" type="ORF">HO173_012932</name>
</gene>
<comment type="similarity">
    <text evidence="2">Belongs to the purine-cytosine permease (2.A.39) family.</text>
</comment>
<evidence type="ECO:0000256" key="2">
    <source>
        <dbReference type="ARBA" id="ARBA00008974"/>
    </source>
</evidence>
<keyword evidence="4 7" id="KW-1133">Transmembrane helix</keyword>
<organism evidence="8 9">
    <name type="scientific">Letharia columbiana</name>
    <dbReference type="NCBI Taxonomy" id="112416"/>
    <lineage>
        <taxon>Eukaryota</taxon>
        <taxon>Fungi</taxon>
        <taxon>Dikarya</taxon>
        <taxon>Ascomycota</taxon>
        <taxon>Pezizomycotina</taxon>
        <taxon>Lecanoromycetes</taxon>
        <taxon>OSLEUM clade</taxon>
        <taxon>Lecanoromycetidae</taxon>
        <taxon>Lecanorales</taxon>
        <taxon>Lecanorineae</taxon>
        <taxon>Parmeliaceae</taxon>
        <taxon>Letharia</taxon>
    </lineage>
</organism>
<dbReference type="RefSeq" id="XP_037158287.1">
    <property type="nucleotide sequence ID" value="XM_037314761.1"/>
</dbReference>
<dbReference type="AlphaFoldDB" id="A0A8H6CJY3"/>
<dbReference type="GO" id="GO:0005886">
    <property type="term" value="C:plasma membrane"/>
    <property type="evidence" value="ECO:0007669"/>
    <property type="project" value="TreeGrafter"/>
</dbReference>
<dbReference type="InterPro" id="IPR045225">
    <property type="entry name" value="Uracil/uridine/allantoin_perm"/>
</dbReference>
<feature type="transmembrane region" description="Helical" evidence="7">
    <location>
        <begin position="415"/>
        <end position="434"/>
    </location>
</feature>
<feature type="transmembrane region" description="Helical" evidence="7">
    <location>
        <begin position="387"/>
        <end position="409"/>
    </location>
</feature>
<dbReference type="InterPro" id="IPR001248">
    <property type="entry name" value="Pur-cyt_permease"/>
</dbReference>
<dbReference type="Pfam" id="PF02133">
    <property type="entry name" value="Transp_cyt_pur"/>
    <property type="match status" value="1"/>
</dbReference>
<dbReference type="PANTHER" id="PTHR30618">
    <property type="entry name" value="NCS1 FAMILY PURINE/PYRIMIDINE TRANSPORTER"/>
    <property type="match status" value="1"/>
</dbReference>
<evidence type="ECO:0000256" key="1">
    <source>
        <dbReference type="ARBA" id="ARBA00004141"/>
    </source>
</evidence>
<protein>
    <recommendedName>
        <fullName evidence="10">Allantoin permease</fullName>
    </recommendedName>
</protein>
<feature type="transmembrane region" description="Helical" evidence="7">
    <location>
        <begin position="217"/>
        <end position="239"/>
    </location>
</feature>
<evidence type="ECO:0000313" key="8">
    <source>
        <dbReference type="EMBL" id="KAF6224589.1"/>
    </source>
</evidence>
<feature type="transmembrane region" description="Helical" evidence="7">
    <location>
        <begin position="133"/>
        <end position="155"/>
    </location>
</feature>
<dbReference type="GO" id="GO:0015205">
    <property type="term" value="F:nucleobase transmembrane transporter activity"/>
    <property type="evidence" value="ECO:0007669"/>
    <property type="project" value="TreeGrafter"/>
</dbReference>
<comment type="subcellular location">
    <subcellularLocation>
        <location evidence="1">Membrane</location>
        <topology evidence="1">Multi-pass membrane protein</topology>
    </subcellularLocation>
</comment>
<evidence type="ECO:0000256" key="5">
    <source>
        <dbReference type="ARBA" id="ARBA00023136"/>
    </source>
</evidence>
<evidence type="ECO:0000256" key="7">
    <source>
        <dbReference type="SAM" id="Phobius"/>
    </source>
</evidence>
<accession>A0A8H6CJY3</accession>
<dbReference type="EMBL" id="JACCJC010000115">
    <property type="protein sequence ID" value="KAF6224589.1"/>
    <property type="molecule type" value="Genomic_DNA"/>
</dbReference>
<evidence type="ECO:0000256" key="6">
    <source>
        <dbReference type="SAM" id="MobiDB-lite"/>
    </source>
</evidence>
<feature type="transmembrane region" description="Helical" evidence="7">
    <location>
        <begin position="189"/>
        <end position="210"/>
    </location>
</feature>
<dbReference type="Proteomes" id="UP000578531">
    <property type="component" value="Unassembled WGS sequence"/>
</dbReference>
<name>A0A8H6CJY3_9LECA</name>
<dbReference type="PANTHER" id="PTHR30618:SF0">
    <property type="entry name" value="PURINE-URACIL PERMEASE NCS1"/>
    <property type="match status" value="1"/>
</dbReference>
<evidence type="ECO:0000313" key="9">
    <source>
        <dbReference type="Proteomes" id="UP000578531"/>
    </source>
</evidence>
<feature type="region of interest" description="Disordered" evidence="6">
    <location>
        <begin position="535"/>
        <end position="573"/>
    </location>
</feature>
<evidence type="ECO:0008006" key="10">
    <source>
        <dbReference type="Google" id="ProtNLM"/>
    </source>
</evidence>